<feature type="region of interest" description="Disordered" evidence="10">
    <location>
        <begin position="113"/>
        <end position="208"/>
    </location>
</feature>
<dbReference type="Pfam" id="PF09816">
    <property type="entry name" value="EAF"/>
    <property type="match status" value="1"/>
</dbReference>
<feature type="compositionally biased region" description="Polar residues" evidence="10">
    <location>
        <begin position="316"/>
        <end position="326"/>
    </location>
</feature>
<sequence length="326" mass="34722">MNGKTMADKLGLGPEVRELKLGPTFTNNKGTAFHTLRYDFKPASVDENKVATLDVHTNHEVIVTVPHLDGSGTMQTVFKGSNRPYQRECVLIIDRNTGEVTLEKLSNNIQLKKTRLEPHKSSGGGGSSAYPSTNNLSARPATPTEIKKTSPSQQYQPSKQSHKMSKTFSGCVPKHSPLHASPSHAHKSPTTGNHTVHKSPPSFSLSPVAAGSLPQISLDDINDNTSNCFLTGTSAFSLSPTYPSTDDAADRSEQGVGVLSDSSSSTSGDSYSSDSESDSPPSNNDSNKSQHGINGHINGTISPAFPIPEHLLNEDLQLSESASDSD</sequence>
<evidence type="ECO:0000259" key="11">
    <source>
        <dbReference type="Pfam" id="PF09816"/>
    </source>
</evidence>
<protein>
    <recommendedName>
        <fullName evidence="3">Ell-associated factor Eaf</fullName>
    </recommendedName>
</protein>
<keyword evidence="5" id="KW-0805">Transcription regulation</keyword>
<evidence type="ECO:0000256" key="1">
    <source>
        <dbReference type="ARBA" id="ARBA00004123"/>
    </source>
</evidence>
<evidence type="ECO:0000256" key="10">
    <source>
        <dbReference type="SAM" id="MobiDB-lite"/>
    </source>
</evidence>
<feature type="compositionally biased region" description="Low complexity" evidence="10">
    <location>
        <begin position="260"/>
        <end position="289"/>
    </location>
</feature>
<evidence type="ECO:0000256" key="3">
    <source>
        <dbReference type="ARBA" id="ARBA00021452"/>
    </source>
</evidence>
<keyword evidence="6" id="KW-0010">Activator</keyword>
<dbReference type="InterPro" id="IPR027093">
    <property type="entry name" value="EAF_fam"/>
</dbReference>
<comment type="subcellular location">
    <subcellularLocation>
        <location evidence="1">Nucleus</location>
    </subcellularLocation>
</comment>
<reference evidence="12" key="1">
    <citation type="submission" date="2015-12" db="EMBL/GenBank/DDBJ databases">
        <title>De novo transcriptome assembly of four potential Pierce s Disease insect vectors from Arizona vineyards.</title>
        <authorList>
            <person name="Tassone E.E."/>
        </authorList>
    </citation>
    <scope>NUCLEOTIDE SEQUENCE</scope>
</reference>
<feature type="compositionally biased region" description="Low complexity" evidence="10">
    <location>
        <begin position="149"/>
        <end position="159"/>
    </location>
</feature>
<evidence type="ECO:0000256" key="7">
    <source>
        <dbReference type="ARBA" id="ARBA00023163"/>
    </source>
</evidence>
<proteinExistence type="inferred from homology"/>
<accession>A0A1B6D330</accession>
<evidence type="ECO:0000256" key="4">
    <source>
        <dbReference type="ARBA" id="ARBA00022553"/>
    </source>
</evidence>
<name>A0A1B6D330_9HEMI</name>
<comment type="function">
    <text evidence="9">Promotes transcriptional elongation by Su(Tpl)/ELL. Essential for development.</text>
</comment>
<evidence type="ECO:0000256" key="5">
    <source>
        <dbReference type="ARBA" id="ARBA00023015"/>
    </source>
</evidence>
<feature type="compositionally biased region" description="Low complexity" evidence="10">
    <location>
        <begin position="173"/>
        <end position="183"/>
    </location>
</feature>
<dbReference type="EMBL" id="GEDC01017208">
    <property type="protein sequence ID" value="JAS20090.1"/>
    <property type="molecule type" value="Transcribed_RNA"/>
</dbReference>
<dbReference type="AlphaFoldDB" id="A0A1B6D330"/>
<evidence type="ECO:0000256" key="9">
    <source>
        <dbReference type="ARBA" id="ARBA00025617"/>
    </source>
</evidence>
<evidence type="ECO:0000313" key="13">
    <source>
        <dbReference type="EMBL" id="JAS21111.1"/>
    </source>
</evidence>
<dbReference type="GO" id="GO:0003711">
    <property type="term" value="F:transcription elongation factor activity"/>
    <property type="evidence" value="ECO:0007669"/>
    <property type="project" value="TreeGrafter"/>
</dbReference>
<dbReference type="GO" id="GO:0032783">
    <property type="term" value="C:super elongation complex"/>
    <property type="evidence" value="ECO:0007669"/>
    <property type="project" value="InterPro"/>
</dbReference>
<keyword evidence="7" id="KW-0804">Transcription</keyword>
<dbReference type="PANTHER" id="PTHR15970">
    <property type="entry name" value="ELL-ASSOCIATED FACTOR EAF"/>
    <property type="match status" value="1"/>
</dbReference>
<evidence type="ECO:0000256" key="6">
    <source>
        <dbReference type="ARBA" id="ARBA00023159"/>
    </source>
</evidence>
<evidence type="ECO:0000256" key="2">
    <source>
        <dbReference type="ARBA" id="ARBA00007798"/>
    </source>
</evidence>
<feature type="domain" description="Transcription elongation factor Eaf N-terminal" evidence="11">
    <location>
        <begin position="18"/>
        <end position="115"/>
    </location>
</feature>
<evidence type="ECO:0000313" key="12">
    <source>
        <dbReference type="EMBL" id="JAS20090.1"/>
    </source>
</evidence>
<feature type="region of interest" description="Disordered" evidence="10">
    <location>
        <begin position="239"/>
        <end position="326"/>
    </location>
</feature>
<organism evidence="12">
    <name type="scientific">Clastoptera arizonana</name>
    <name type="common">Arizona spittle bug</name>
    <dbReference type="NCBI Taxonomy" id="38151"/>
    <lineage>
        <taxon>Eukaryota</taxon>
        <taxon>Metazoa</taxon>
        <taxon>Ecdysozoa</taxon>
        <taxon>Arthropoda</taxon>
        <taxon>Hexapoda</taxon>
        <taxon>Insecta</taxon>
        <taxon>Pterygota</taxon>
        <taxon>Neoptera</taxon>
        <taxon>Paraneoptera</taxon>
        <taxon>Hemiptera</taxon>
        <taxon>Auchenorrhyncha</taxon>
        <taxon>Cercopoidea</taxon>
        <taxon>Clastopteridae</taxon>
        <taxon>Clastoptera</taxon>
    </lineage>
</organism>
<dbReference type="PANTHER" id="PTHR15970:SF2">
    <property type="entry name" value="ELL-ASSOCIATED FACTOR EAF"/>
    <property type="match status" value="1"/>
</dbReference>
<evidence type="ECO:0000256" key="8">
    <source>
        <dbReference type="ARBA" id="ARBA00023242"/>
    </source>
</evidence>
<dbReference type="InterPro" id="IPR019194">
    <property type="entry name" value="Tscrpt_elong_fac_Eaf_N"/>
</dbReference>
<keyword evidence="8" id="KW-0539">Nucleus</keyword>
<dbReference type="GO" id="GO:0006368">
    <property type="term" value="P:transcription elongation by RNA polymerase II"/>
    <property type="evidence" value="ECO:0007669"/>
    <property type="project" value="InterPro"/>
</dbReference>
<gene>
    <name evidence="12" type="ORF">g.29139</name>
    <name evidence="13" type="ORF">g.29140</name>
</gene>
<keyword evidence="4" id="KW-0597">Phosphoprotein</keyword>
<dbReference type="EMBL" id="GEDC01016187">
    <property type="protein sequence ID" value="JAS21111.1"/>
    <property type="molecule type" value="Transcribed_RNA"/>
</dbReference>
<comment type="similarity">
    <text evidence="2">Belongs to the EAF family.</text>
</comment>